<dbReference type="STRING" id="338969.Rfer_0623"/>
<dbReference type="OrthoDB" id="361281at2"/>
<dbReference type="NCBIfam" id="TIGR01552">
    <property type="entry name" value="phd_fam"/>
    <property type="match status" value="1"/>
</dbReference>
<dbReference type="RefSeq" id="WP_011462947.1">
    <property type="nucleotide sequence ID" value="NC_007908.1"/>
</dbReference>
<evidence type="ECO:0000313" key="4">
    <source>
        <dbReference type="Proteomes" id="UP000008332"/>
    </source>
</evidence>
<evidence type="ECO:0000256" key="2">
    <source>
        <dbReference type="RuleBase" id="RU362080"/>
    </source>
</evidence>
<comment type="function">
    <text evidence="2">Antitoxin component of a type II toxin-antitoxin (TA) system.</text>
</comment>
<proteinExistence type="inferred from homology"/>
<dbReference type="SUPFAM" id="SSF143120">
    <property type="entry name" value="YefM-like"/>
    <property type="match status" value="1"/>
</dbReference>
<sequence>MNPSTSHPSSTWQLQDAKAQFSAVVRQAETSGPQLISVRGKPAVVVLSNADYRRLQARSNKPGFTQLMRSSPLVGLDLAVDRSQDLTRQITLEK</sequence>
<protein>
    <recommendedName>
        <fullName evidence="2">Antitoxin</fullName>
    </recommendedName>
</protein>
<dbReference type="Gene3D" id="3.40.1620.10">
    <property type="entry name" value="YefM-like domain"/>
    <property type="match status" value="1"/>
</dbReference>
<gene>
    <name evidence="3" type="ordered locus">Rfer_0623</name>
</gene>
<dbReference type="KEGG" id="rfr:Rfer_0623"/>
<accession>Q221C9</accession>
<dbReference type="Proteomes" id="UP000008332">
    <property type="component" value="Chromosome"/>
</dbReference>
<name>Q221C9_ALBFT</name>
<organism evidence="3 4">
    <name type="scientific">Albidiferax ferrireducens (strain ATCC BAA-621 / DSM 15236 / T118)</name>
    <name type="common">Rhodoferax ferrireducens</name>
    <dbReference type="NCBI Taxonomy" id="338969"/>
    <lineage>
        <taxon>Bacteria</taxon>
        <taxon>Pseudomonadati</taxon>
        <taxon>Pseudomonadota</taxon>
        <taxon>Betaproteobacteria</taxon>
        <taxon>Burkholderiales</taxon>
        <taxon>Comamonadaceae</taxon>
        <taxon>Rhodoferax</taxon>
    </lineage>
</organism>
<dbReference type="Pfam" id="PF02604">
    <property type="entry name" value="PhdYeFM_antitox"/>
    <property type="match status" value="1"/>
</dbReference>
<comment type="similarity">
    <text evidence="1 2">Belongs to the phD/YefM antitoxin family.</text>
</comment>
<dbReference type="AlphaFoldDB" id="Q221C9"/>
<evidence type="ECO:0000256" key="1">
    <source>
        <dbReference type="ARBA" id="ARBA00009981"/>
    </source>
</evidence>
<evidence type="ECO:0000313" key="3">
    <source>
        <dbReference type="EMBL" id="ABD68374.1"/>
    </source>
</evidence>
<keyword evidence="4" id="KW-1185">Reference proteome</keyword>
<dbReference type="HOGENOM" id="CLU_163140_1_3_4"/>
<reference evidence="4" key="1">
    <citation type="submission" date="2006-02" db="EMBL/GenBank/DDBJ databases">
        <title>Complete sequence of chromosome of Rhodoferax ferrireducens DSM 15236.</title>
        <authorList>
            <person name="Copeland A."/>
            <person name="Lucas S."/>
            <person name="Lapidus A."/>
            <person name="Barry K."/>
            <person name="Detter J.C."/>
            <person name="Glavina del Rio T."/>
            <person name="Hammon N."/>
            <person name="Israni S."/>
            <person name="Pitluck S."/>
            <person name="Brettin T."/>
            <person name="Bruce D."/>
            <person name="Han C."/>
            <person name="Tapia R."/>
            <person name="Gilna P."/>
            <person name="Kiss H."/>
            <person name="Schmutz J."/>
            <person name="Larimer F."/>
            <person name="Land M."/>
            <person name="Kyrpides N."/>
            <person name="Ivanova N."/>
            <person name="Richardson P."/>
        </authorList>
    </citation>
    <scope>NUCLEOTIDE SEQUENCE [LARGE SCALE GENOMIC DNA]</scope>
    <source>
        <strain evidence="4">ATCC BAA-621 / DSM 15236 / T118</strain>
    </source>
</reference>
<dbReference type="InterPro" id="IPR006442">
    <property type="entry name" value="Antitoxin_Phd/YefM"/>
</dbReference>
<dbReference type="eggNOG" id="COG2161">
    <property type="taxonomic scope" value="Bacteria"/>
</dbReference>
<dbReference type="InterPro" id="IPR036165">
    <property type="entry name" value="YefM-like_sf"/>
</dbReference>
<dbReference type="EMBL" id="CP000267">
    <property type="protein sequence ID" value="ABD68374.1"/>
    <property type="molecule type" value="Genomic_DNA"/>
</dbReference>